<dbReference type="STRING" id="1126212.K2RV92"/>
<accession>K2RV92</accession>
<dbReference type="PANTHER" id="PTHR35814">
    <property type="match status" value="1"/>
</dbReference>
<feature type="transmembrane region" description="Helical" evidence="5">
    <location>
        <begin position="159"/>
        <end position="180"/>
    </location>
</feature>
<dbReference type="InParanoid" id="K2RV92"/>
<proteinExistence type="predicted"/>
<dbReference type="AlphaFoldDB" id="K2RV92"/>
<dbReference type="HOGENOM" id="CLU_134926_0_0_1"/>
<dbReference type="Proteomes" id="UP000007129">
    <property type="component" value="Unassembled WGS sequence"/>
</dbReference>
<keyword evidence="4 5" id="KW-0472">Membrane</keyword>
<dbReference type="PANTHER" id="PTHR35814:SF1">
    <property type="entry name" value="GLUTATHIONE S-TRANSFERASE-RELATED"/>
    <property type="match status" value="1"/>
</dbReference>
<dbReference type="InterPro" id="IPR023352">
    <property type="entry name" value="MAPEG-like_dom_sf"/>
</dbReference>
<dbReference type="InterPro" id="IPR001129">
    <property type="entry name" value="Membr-assoc_MAPEG"/>
</dbReference>
<dbReference type="EMBL" id="AHHD01000266">
    <property type="protein sequence ID" value="EKG16617.1"/>
    <property type="molecule type" value="Genomic_DNA"/>
</dbReference>
<reference evidence="6 7" key="1">
    <citation type="journal article" date="2012" name="BMC Genomics">
        <title>Tools to kill: Genome of one of the most destructive plant pathogenic fungi Macrophomina phaseolina.</title>
        <authorList>
            <person name="Islam M.S."/>
            <person name="Haque M.S."/>
            <person name="Islam M.M."/>
            <person name="Emdad E.M."/>
            <person name="Halim A."/>
            <person name="Hossen Q.M.M."/>
            <person name="Hossain M.Z."/>
            <person name="Ahmed B."/>
            <person name="Rahim S."/>
            <person name="Rahman M.S."/>
            <person name="Alam M.M."/>
            <person name="Hou S."/>
            <person name="Wan X."/>
            <person name="Saito J.A."/>
            <person name="Alam M."/>
        </authorList>
    </citation>
    <scope>NUCLEOTIDE SEQUENCE [LARGE SCALE GENOMIC DNA]</scope>
    <source>
        <strain evidence="6 7">MS6</strain>
    </source>
</reference>
<dbReference type="eggNOG" id="ENOG502S4G7">
    <property type="taxonomic scope" value="Eukaryota"/>
</dbReference>
<dbReference type="VEuPathDB" id="FungiDB:MPH_06198"/>
<comment type="caution">
    <text evidence="6">The sequence shown here is derived from an EMBL/GenBank/DDBJ whole genome shotgun (WGS) entry which is preliminary data.</text>
</comment>
<dbReference type="SUPFAM" id="SSF161084">
    <property type="entry name" value="MAPEG domain-like"/>
    <property type="match status" value="1"/>
</dbReference>
<comment type="subcellular location">
    <subcellularLocation>
        <location evidence="1">Membrane</location>
    </subcellularLocation>
</comment>
<protein>
    <submittedName>
        <fullName evidence="6">Membrane-associated eicosanoid/glutathione metabolism (MAPEG) protein</fullName>
    </submittedName>
</protein>
<evidence type="ECO:0000256" key="5">
    <source>
        <dbReference type="SAM" id="Phobius"/>
    </source>
</evidence>
<evidence type="ECO:0000256" key="4">
    <source>
        <dbReference type="ARBA" id="ARBA00023136"/>
    </source>
</evidence>
<dbReference type="OrthoDB" id="19091at2759"/>
<dbReference type="GO" id="GO:0016020">
    <property type="term" value="C:membrane"/>
    <property type="evidence" value="ECO:0007669"/>
    <property type="project" value="UniProtKB-SubCell"/>
</dbReference>
<feature type="transmembrane region" description="Helical" evidence="5">
    <location>
        <begin position="12"/>
        <end position="31"/>
    </location>
</feature>
<keyword evidence="2 5" id="KW-0812">Transmembrane</keyword>
<sequence length="186" mass="19971">MVTVGLGVPVPLLAPVTATWTAPFALYLAYLSNRVAYNRIKSSTYADSHALPFPPPIFGTNIHSRTHSYLGDRAKPLVSGPSPTPPEDDPLFVATRCHANFLENVPLALVVAAIAELNGANRRVLHYALAGLFALRVAHADLGLTKQFRGTKGLGLGRILGFYGSQVFVTGVAGWAAWLVKGYWGF</sequence>
<name>K2RV92_MACPH</name>
<dbReference type="Gene3D" id="1.20.120.550">
    <property type="entry name" value="Membrane associated eicosanoid/glutathione metabolism-like domain"/>
    <property type="match status" value="1"/>
</dbReference>
<dbReference type="Pfam" id="PF01124">
    <property type="entry name" value="MAPEG"/>
    <property type="match status" value="1"/>
</dbReference>
<evidence type="ECO:0000313" key="6">
    <source>
        <dbReference type="EMBL" id="EKG16617.1"/>
    </source>
</evidence>
<keyword evidence="3 5" id="KW-1133">Transmembrane helix</keyword>
<gene>
    <name evidence="6" type="ORF">MPH_06198</name>
</gene>
<evidence type="ECO:0000256" key="2">
    <source>
        <dbReference type="ARBA" id="ARBA00022692"/>
    </source>
</evidence>
<evidence type="ECO:0000313" key="7">
    <source>
        <dbReference type="Proteomes" id="UP000007129"/>
    </source>
</evidence>
<organism evidence="6 7">
    <name type="scientific">Macrophomina phaseolina (strain MS6)</name>
    <name type="common">Charcoal rot fungus</name>
    <dbReference type="NCBI Taxonomy" id="1126212"/>
    <lineage>
        <taxon>Eukaryota</taxon>
        <taxon>Fungi</taxon>
        <taxon>Dikarya</taxon>
        <taxon>Ascomycota</taxon>
        <taxon>Pezizomycotina</taxon>
        <taxon>Dothideomycetes</taxon>
        <taxon>Dothideomycetes incertae sedis</taxon>
        <taxon>Botryosphaeriales</taxon>
        <taxon>Botryosphaeriaceae</taxon>
        <taxon>Macrophomina</taxon>
    </lineage>
</organism>
<evidence type="ECO:0000256" key="3">
    <source>
        <dbReference type="ARBA" id="ARBA00022989"/>
    </source>
</evidence>
<evidence type="ECO:0000256" key="1">
    <source>
        <dbReference type="ARBA" id="ARBA00004370"/>
    </source>
</evidence>